<dbReference type="Proteomes" id="UP000254133">
    <property type="component" value="Unassembled WGS sequence"/>
</dbReference>
<organism evidence="1 2">
    <name type="scientific">Moraxella bovis</name>
    <dbReference type="NCBI Taxonomy" id="476"/>
    <lineage>
        <taxon>Bacteria</taxon>
        <taxon>Pseudomonadati</taxon>
        <taxon>Pseudomonadota</taxon>
        <taxon>Gammaproteobacteria</taxon>
        <taxon>Moraxellales</taxon>
        <taxon>Moraxellaceae</taxon>
        <taxon>Moraxella</taxon>
    </lineage>
</organism>
<protein>
    <submittedName>
        <fullName evidence="1">Uncharacterized conserved protein</fullName>
    </submittedName>
</protein>
<evidence type="ECO:0000313" key="1">
    <source>
        <dbReference type="EMBL" id="STY91387.1"/>
    </source>
</evidence>
<dbReference type="Pfam" id="PF08905">
    <property type="entry name" value="DUF1850"/>
    <property type="match status" value="1"/>
</dbReference>
<name>A0A378PSF1_MORBO</name>
<dbReference type="AlphaFoldDB" id="A0A378PSF1"/>
<dbReference type="EMBL" id="UGPZ01000002">
    <property type="protein sequence ID" value="STY91387.1"/>
    <property type="molecule type" value="Genomic_DNA"/>
</dbReference>
<reference evidence="1 2" key="1">
    <citation type="submission" date="2018-06" db="EMBL/GenBank/DDBJ databases">
        <authorList>
            <consortium name="Pathogen Informatics"/>
            <person name="Doyle S."/>
        </authorList>
    </citation>
    <scope>NUCLEOTIDE SEQUENCE [LARGE SCALE GENOMIC DNA]</scope>
    <source>
        <strain evidence="1 2">NCTC9426</strain>
    </source>
</reference>
<dbReference type="InterPro" id="IPR015001">
    <property type="entry name" value="DUF1850"/>
</dbReference>
<evidence type="ECO:0000313" key="2">
    <source>
        <dbReference type="Proteomes" id="UP000254133"/>
    </source>
</evidence>
<gene>
    <name evidence="1" type="ORF">NCTC9426_01436</name>
</gene>
<accession>A0A378PSF1</accession>
<sequence>MVILCLMGIFTPTNNAVILTADTHHHTLARCRLPDGFILKWRHSVEKQYWQEVYELDKDILVLTKTYIQTFGAGVPSTGKTISAPEGYVGQLINQSTPQISWIVSTNMQGEILSDTQTLSLYKIVPEYSQIHISPEQLNFWQFYHIPSCLKQQRE</sequence>
<proteinExistence type="predicted"/>